<protein>
    <submittedName>
        <fullName evidence="1">Uncharacterized protein</fullName>
    </submittedName>
</protein>
<evidence type="ECO:0000313" key="2">
    <source>
        <dbReference type="Proteomes" id="UP000309340"/>
    </source>
</evidence>
<dbReference type="OrthoDB" id="3825091at2759"/>
<reference evidence="1 2" key="1">
    <citation type="submission" date="2017-03" db="EMBL/GenBank/DDBJ databases">
        <title>Genomes of endolithic fungi from Antarctica.</title>
        <authorList>
            <person name="Coleine C."/>
            <person name="Masonjones S."/>
            <person name="Stajich J.E."/>
        </authorList>
    </citation>
    <scope>NUCLEOTIDE SEQUENCE [LARGE SCALE GENOMIC DNA]</scope>
    <source>
        <strain evidence="1 2">CCFEE 5184</strain>
    </source>
</reference>
<organism evidence="1 2">
    <name type="scientific">Friedmanniomyces simplex</name>
    <dbReference type="NCBI Taxonomy" id="329884"/>
    <lineage>
        <taxon>Eukaryota</taxon>
        <taxon>Fungi</taxon>
        <taxon>Dikarya</taxon>
        <taxon>Ascomycota</taxon>
        <taxon>Pezizomycotina</taxon>
        <taxon>Dothideomycetes</taxon>
        <taxon>Dothideomycetidae</taxon>
        <taxon>Mycosphaerellales</taxon>
        <taxon>Teratosphaeriaceae</taxon>
        <taxon>Friedmanniomyces</taxon>
    </lineage>
</organism>
<evidence type="ECO:0000313" key="1">
    <source>
        <dbReference type="EMBL" id="TKA71993.1"/>
    </source>
</evidence>
<comment type="caution">
    <text evidence="1">The sequence shown here is derived from an EMBL/GenBank/DDBJ whole genome shotgun (WGS) entry which is preliminary data.</text>
</comment>
<name>A0A4U0XA11_9PEZI</name>
<dbReference type="EMBL" id="NAJQ01000327">
    <property type="protein sequence ID" value="TKA71993.1"/>
    <property type="molecule type" value="Genomic_DNA"/>
</dbReference>
<proteinExistence type="predicted"/>
<dbReference type="Proteomes" id="UP000309340">
    <property type="component" value="Unassembled WGS sequence"/>
</dbReference>
<accession>A0A4U0XA11</accession>
<gene>
    <name evidence="1" type="ORF">B0A55_07660</name>
</gene>
<dbReference type="AlphaFoldDB" id="A0A4U0XA11"/>
<keyword evidence="2" id="KW-1185">Reference proteome</keyword>
<sequence length="275" mass="30971">MRTLIYDHCIADIKQLRIFQNGTILTLPLEQVSHEIRSEVLPMWHAQFPITAAELECDVHNFDIRHLSGFLLQWLPGAARLAFAAGRKVYVTLVLEPVVTAAPGSGSHEVLVDWLRDCPVEGLPSTYYGSVIATLWESIYYLYVTNLEEVRITANGNLVCVPLAQVSRHLRLDVLPMWRAQVPTQSLSGATRIECHVHHFDFVPLSSLLHHLPWDARTAVSATKALRLPLTFEDDFFEESGESLMDWMCGKVAAGRPSCTYRLSRPARPGIRDQT</sequence>